<reference evidence="2 3" key="1">
    <citation type="journal article" date="2014" name="Int. J. Syst. Evol. Microbiol.">
        <title>Listeria floridensis sp. nov., Listeria aquatica sp. nov., Listeria cornellensis sp. nov., Listeria riparia sp. nov. and Listeria grandensis sp. nov., from agricultural and natural environments.</title>
        <authorList>
            <person name="den Bakker H.C."/>
            <person name="Warchocki S."/>
            <person name="Wright E.M."/>
            <person name="Allred A.F."/>
            <person name="Ahlstrom C."/>
            <person name="Manuel C.S."/>
            <person name="Stasiewicz M.J."/>
            <person name="Burrell A."/>
            <person name="Roof S."/>
            <person name="Strawn L."/>
            <person name="Fortes E.D."/>
            <person name="Nightingale K.K."/>
            <person name="Kephart D."/>
            <person name="Wiedmann M."/>
        </authorList>
    </citation>
    <scope>NUCLEOTIDE SEQUENCE [LARGE SCALE GENOMIC DNA]</scope>
    <source>
        <strain evidence="2 3">FSL S10-1204</strain>
    </source>
</reference>
<dbReference type="RefSeq" id="WP_052008938.1">
    <property type="nucleotide sequence ID" value="NZ_AODL01000030.1"/>
</dbReference>
<dbReference type="SUPFAM" id="SSF52540">
    <property type="entry name" value="P-loop containing nucleoside triphosphate hydrolases"/>
    <property type="match status" value="1"/>
</dbReference>
<sequence>MVSTATLEKRGYDVPFFGETQPQGGIYFTESAIRTGDGWSASLYVARYPREPQEFWMNHFMKDKDVIVTMDVGTQNSEKILELLNKGMREQKDRYREENDESAKDDASDKYHELKELSNAIRRDGEVLKMVMSRIFVQAYTQNELEKRIMEIRKRLENDEFGCTCLLMEQKEEWQSLFTDYDTQKFMPNRRVGKEVPSEAFGAGFPFNYVSLDDERGQYLGTSSSGGNILFDPYHLDNLYRNFYNTVILGQTGFGKSTLLKKIMMDIAAKGYYIRGFDKSGEFTDLIKLLGGTIIKLDGSEGRINVLEILATIIDEDTGEIDEAGCFSQHLSKTAVWYQILKPTAQDDELDEFELLVWSLYEKWGFVDEDNGVINKVTGLAPNRYPILSDLIALIESEQRKENTADRAKRLEKITLTIRKLCRVHKRIFDGHSTIPDVTSQQIVFFNIDGLSSMDKKIVDAQMFNAINLFWGALLRNGKKQKELYESGQIDFDFVLRNALIIDECHNIIKPQNPRMIEYISDIQREGRKIYLGVFMATQSLRALVPENASPEILDKLKEVFEFTQYKFYLHFDSNVLPLLKEVSGEQLTESEIARIGKYKMGDTLLSISGGENYEFHVDASKEERKLFKGGGRDDEANQKEVA</sequence>
<dbReference type="Proteomes" id="UP000019248">
    <property type="component" value="Unassembled WGS sequence"/>
</dbReference>
<dbReference type="InterPro" id="IPR027417">
    <property type="entry name" value="P-loop_NTPase"/>
</dbReference>
<organism evidence="2 3">
    <name type="scientific">Listeria riparia FSL S10-1204</name>
    <dbReference type="NCBI Taxonomy" id="1265816"/>
    <lineage>
        <taxon>Bacteria</taxon>
        <taxon>Bacillati</taxon>
        <taxon>Bacillota</taxon>
        <taxon>Bacilli</taxon>
        <taxon>Bacillales</taxon>
        <taxon>Listeriaceae</taxon>
        <taxon>Listeria</taxon>
    </lineage>
</organism>
<dbReference type="InterPro" id="IPR051162">
    <property type="entry name" value="T4SS_component"/>
</dbReference>
<dbReference type="PANTHER" id="PTHR30121">
    <property type="entry name" value="UNCHARACTERIZED PROTEIN YJGR-RELATED"/>
    <property type="match status" value="1"/>
</dbReference>
<evidence type="ECO:0000256" key="1">
    <source>
        <dbReference type="SAM" id="Coils"/>
    </source>
</evidence>
<accession>W7CTC9</accession>
<dbReference type="AlphaFoldDB" id="W7CTC9"/>
<dbReference type="EMBL" id="AODL01000030">
    <property type="protein sequence ID" value="EUJ42909.1"/>
    <property type="molecule type" value="Genomic_DNA"/>
</dbReference>
<keyword evidence="3" id="KW-1185">Reference proteome</keyword>
<protein>
    <submittedName>
        <fullName evidence="2">Putative type IV secretion system VirB4 component</fullName>
    </submittedName>
</protein>
<dbReference type="PANTHER" id="PTHR30121:SF6">
    <property type="entry name" value="SLR6007 PROTEIN"/>
    <property type="match status" value="1"/>
</dbReference>
<evidence type="ECO:0000313" key="2">
    <source>
        <dbReference type="EMBL" id="EUJ42909.1"/>
    </source>
</evidence>
<gene>
    <name evidence="2" type="ORF">PRIP_14677</name>
</gene>
<keyword evidence="1" id="KW-0175">Coiled coil</keyword>
<name>W7CTC9_9LIST</name>
<dbReference type="Gene3D" id="3.40.50.300">
    <property type="entry name" value="P-loop containing nucleotide triphosphate hydrolases"/>
    <property type="match status" value="2"/>
</dbReference>
<proteinExistence type="predicted"/>
<evidence type="ECO:0000313" key="3">
    <source>
        <dbReference type="Proteomes" id="UP000019248"/>
    </source>
</evidence>
<comment type="caution">
    <text evidence="2">The sequence shown here is derived from an EMBL/GenBank/DDBJ whole genome shotgun (WGS) entry which is preliminary data.</text>
</comment>
<dbReference type="PATRIC" id="fig|1265816.5.peg.2899"/>
<feature type="coiled-coil region" evidence="1">
    <location>
        <begin position="78"/>
        <end position="105"/>
    </location>
</feature>
<dbReference type="OrthoDB" id="9804380at2"/>